<accession>A0A6H1ZCQ2</accession>
<dbReference type="EMBL" id="MT143985">
    <property type="protein sequence ID" value="QJA45045.1"/>
    <property type="molecule type" value="Genomic_DNA"/>
</dbReference>
<proteinExistence type="predicted"/>
<dbReference type="Gene3D" id="1.10.260.40">
    <property type="entry name" value="lambda repressor-like DNA-binding domains"/>
    <property type="match status" value="1"/>
</dbReference>
<dbReference type="AlphaFoldDB" id="A0A6H1ZCQ2"/>
<reference evidence="1" key="1">
    <citation type="submission" date="2020-03" db="EMBL/GenBank/DDBJ databases">
        <title>The deep terrestrial virosphere.</title>
        <authorList>
            <person name="Holmfeldt K."/>
            <person name="Nilsson E."/>
            <person name="Simone D."/>
            <person name="Lopez-Fernandez M."/>
            <person name="Wu X."/>
            <person name="de Brujin I."/>
            <person name="Lundin D."/>
            <person name="Andersson A."/>
            <person name="Bertilsson S."/>
            <person name="Dopson M."/>
        </authorList>
    </citation>
    <scope>NUCLEOTIDE SEQUENCE</scope>
    <source>
        <strain evidence="1">TM448A00172</strain>
        <strain evidence="2">TM448B00344</strain>
    </source>
</reference>
<organism evidence="1">
    <name type="scientific">viral metagenome</name>
    <dbReference type="NCBI Taxonomy" id="1070528"/>
    <lineage>
        <taxon>unclassified sequences</taxon>
        <taxon>metagenomes</taxon>
        <taxon>organismal metagenomes</taxon>
    </lineage>
</organism>
<evidence type="ECO:0000313" key="2">
    <source>
        <dbReference type="EMBL" id="QJH95091.1"/>
    </source>
</evidence>
<protein>
    <submittedName>
        <fullName evidence="1">Putative DNA binding, helix-turn-helix domain containing protein</fullName>
    </submittedName>
</protein>
<evidence type="ECO:0000313" key="1">
    <source>
        <dbReference type="EMBL" id="QJA45045.1"/>
    </source>
</evidence>
<dbReference type="InterPro" id="IPR010982">
    <property type="entry name" value="Lambda_DNA-bd_dom_sf"/>
</dbReference>
<gene>
    <name evidence="1" type="ORF">TM448A00172_0004</name>
    <name evidence="2" type="ORF">TM448B00344_0037</name>
</gene>
<name>A0A6H1ZCQ2_9ZZZZ</name>
<dbReference type="EMBL" id="MT144612">
    <property type="protein sequence ID" value="QJH95091.1"/>
    <property type="molecule type" value="Genomic_DNA"/>
</dbReference>
<dbReference type="GO" id="GO:0003677">
    <property type="term" value="F:DNA binding"/>
    <property type="evidence" value="ECO:0007669"/>
    <property type="project" value="InterPro"/>
</dbReference>
<sequence>MKNEMLTYAEAGIRLGVVKSVVHFYIKRGYIKRKKTGIPASEVTKFIKNPPTKKPTTQELKDLIKERYNAGGITMRKLGDEYGMSESLVSKIIKGTR</sequence>